<feature type="region of interest" description="Disordered" evidence="1">
    <location>
        <begin position="312"/>
        <end position="361"/>
    </location>
</feature>
<feature type="compositionally biased region" description="Polar residues" evidence="1">
    <location>
        <begin position="208"/>
        <end position="224"/>
    </location>
</feature>
<evidence type="ECO:0008006" key="4">
    <source>
        <dbReference type="Google" id="ProtNLM"/>
    </source>
</evidence>
<evidence type="ECO:0000256" key="1">
    <source>
        <dbReference type="SAM" id="MobiDB-lite"/>
    </source>
</evidence>
<dbReference type="RefSeq" id="WP_128766999.1">
    <property type="nucleotide sequence ID" value="NZ_JBHUOO010000024.1"/>
</dbReference>
<feature type="compositionally biased region" description="Gly residues" evidence="1">
    <location>
        <begin position="270"/>
        <end position="288"/>
    </location>
</feature>
<accession>A0A4Q0NRG2</accession>
<proteinExistence type="predicted"/>
<feature type="region of interest" description="Disordered" evidence="1">
    <location>
        <begin position="208"/>
        <end position="251"/>
    </location>
</feature>
<feature type="region of interest" description="Disordered" evidence="1">
    <location>
        <begin position="379"/>
        <end position="431"/>
    </location>
</feature>
<evidence type="ECO:0000313" key="3">
    <source>
        <dbReference type="Proteomes" id="UP000289859"/>
    </source>
</evidence>
<comment type="caution">
    <text evidence="2">The sequence shown here is derived from an EMBL/GenBank/DDBJ whole genome shotgun (WGS) entry which is preliminary data.</text>
</comment>
<feature type="compositionally biased region" description="Gly residues" evidence="1">
    <location>
        <begin position="348"/>
        <end position="361"/>
    </location>
</feature>
<evidence type="ECO:0000313" key="2">
    <source>
        <dbReference type="EMBL" id="RXG13004.1"/>
    </source>
</evidence>
<feature type="compositionally biased region" description="Gly residues" evidence="1">
    <location>
        <begin position="234"/>
        <end position="247"/>
    </location>
</feature>
<reference evidence="2 3" key="1">
    <citation type="submission" date="2018-07" db="EMBL/GenBank/DDBJ databases">
        <title>Leeuwenhoekiella genomics.</title>
        <authorList>
            <person name="Tahon G."/>
            <person name="Willems A."/>
        </authorList>
    </citation>
    <scope>NUCLEOTIDE SEQUENCE [LARGE SCALE GENOMIC DNA]</scope>
    <source>
        <strain evidence="2 3">LMG 29608</strain>
    </source>
</reference>
<name>A0A4Q0NRG2_9FLAO</name>
<feature type="region of interest" description="Disordered" evidence="1">
    <location>
        <begin position="263"/>
        <end position="291"/>
    </location>
</feature>
<feature type="region of interest" description="Disordered" evidence="1">
    <location>
        <begin position="17"/>
        <end position="38"/>
    </location>
</feature>
<organism evidence="2 3">
    <name type="scientific">Leeuwenhoekiella polynyae</name>
    <dbReference type="NCBI Taxonomy" id="1550906"/>
    <lineage>
        <taxon>Bacteria</taxon>
        <taxon>Pseudomonadati</taxon>
        <taxon>Bacteroidota</taxon>
        <taxon>Flavobacteriia</taxon>
        <taxon>Flavobacteriales</taxon>
        <taxon>Flavobacteriaceae</taxon>
        <taxon>Leeuwenhoekiella</taxon>
    </lineage>
</organism>
<sequence length="431" mass="43875">MNFKKLSLERQKRFAATNKKLGLPAEQGTHTPVDHPKNKTIIYSSDPEESDVPPKLVTVNSIADLRKMLGFDDASQMIAKKSATVLTANLKALESIHKIKTANLSDGKPLKDQLSTQQKAELKTASVQLVTTGAPELEKYESLLNEVQFPMKMAVFSDPAPKVIDGTAVIKSGKDGLPVTWNYSEIIMGPEGKIRQETDFIMVTDSLESSNGATGDLPINNTPPDYSEHAPEGGTSGPPGQAGGGTAGVAKANNSKKGCPIECYTPPGDGKPGTQGADGGDGSPGQKGGAMSSLTITINEKLTGKIIIQAGGGNGQVGGKGGKGADGGEGGPPGSCPTQCTAANKGPQGPGGQGGMGGNGGDGGDVGVIIIKLPFDMAQPPVDLTPVGGKGGNNGSPGEGGLPGGKPGDTNPHTPNPSPAPQVIFQRLPPN</sequence>
<keyword evidence="3" id="KW-1185">Reference proteome</keyword>
<dbReference type="EMBL" id="QOVK01000028">
    <property type="protein sequence ID" value="RXG13004.1"/>
    <property type="molecule type" value="Genomic_DNA"/>
</dbReference>
<protein>
    <recommendedName>
        <fullName evidence="4">Collagen triple helix repeat protein</fullName>
    </recommendedName>
</protein>
<dbReference type="AlphaFoldDB" id="A0A4Q0NRG2"/>
<gene>
    <name evidence="2" type="ORF">DSM02_3798</name>
</gene>
<feature type="compositionally biased region" description="Gly residues" evidence="1">
    <location>
        <begin position="388"/>
        <end position="407"/>
    </location>
</feature>
<dbReference type="Proteomes" id="UP000289859">
    <property type="component" value="Unassembled WGS sequence"/>
</dbReference>
<feature type="compositionally biased region" description="Gly residues" evidence="1">
    <location>
        <begin position="312"/>
        <end position="333"/>
    </location>
</feature>